<name>X1UER8_9ZZZZ</name>
<proteinExistence type="predicted"/>
<accession>X1UER8</accession>
<sequence>KEEKEGRFDIKYKTTSKQHVIIELKRAERSINSFDIGKQVSKYRNALKKILEADGKGHEPIEVVCLVGRPCSDWIDPATEQESRDGLEKQHIRVVRYQELIEDAYGKYQAFLEKSEEAGRIYRLIRNIEEYEWGDT</sequence>
<feature type="non-terminal residue" evidence="1">
    <location>
        <position position="1"/>
    </location>
</feature>
<gene>
    <name evidence="1" type="ORF">S12H4_41089</name>
</gene>
<dbReference type="EMBL" id="BARW01025001">
    <property type="protein sequence ID" value="GAI98375.1"/>
    <property type="molecule type" value="Genomic_DNA"/>
</dbReference>
<comment type="caution">
    <text evidence="1">The sequence shown here is derived from an EMBL/GenBank/DDBJ whole genome shotgun (WGS) entry which is preliminary data.</text>
</comment>
<organism evidence="1">
    <name type="scientific">marine sediment metagenome</name>
    <dbReference type="NCBI Taxonomy" id="412755"/>
    <lineage>
        <taxon>unclassified sequences</taxon>
        <taxon>metagenomes</taxon>
        <taxon>ecological metagenomes</taxon>
    </lineage>
</organism>
<evidence type="ECO:0000313" key="1">
    <source>
        <dbReference type="EMBL" id="GAI98375.1"/>
    </source>
</evidence>
<protein>
    <submittedName>
        <fullName evidence="1">Uncharacterized protein</fullName>
    </submittedName>
</protein>
<reference evidence="1" key="1">
    <citation type="journal article" date="2014" name="Front. Microbiol.">
        <title>High frequency of phylogenetically diverse reductive dehalogenase-homologous genes in deep subseafloor sedimentary metagenomes.</title>
        <authorList>
            <person name="Kawai M."/>
            <person name="Futagami T."/>
            <person name="Toyoda A."/>
            <person name="Takaki Y."/>
            <person name="Nishi S."/>
            <person name="Hori S."/>
            <person name="Arai W."/>
            <person name="Tsubouchi T."/>
            <person name="Morono Y."/>
            <person name="Uchiyama I."/>
            <person name="Ito T."/>
            <person name="Fujiyama A."/>
            <person name="Inagaki F."/>
            <person name="Takami H."/>
        </authorList>
    </citation>
    <scope>NUCLEOTIDE SEQUENCE</scope>
    <source>
        <strain evidence="1">Expedition CK06-06</strain>
    </source>
</reference>
<dbReference type="AlphaFoldDB" id="X1UER8"/>